<dbReference type="PANTHER" id="PTHR43568">
    <property type="entry name" value="P PROTEIN"/>
    <property type="match status" value="1"/>
</dbReference>
<dbReference type="AlphaFoldDB" id="S4Y1L0"/>
<evidence type="ECO:0000259" key="7">
    <source>
        <dbReference type="Pfam" id="PF03600"/>
    </source>
</evidence>
<evidence type="ECO:0000256" key="2">
    <source>
        <dbReference type="ARBA" id="ARBA00022448"/>
    </source>
</evidence>
<keyword evidence="5 6" id="KW-0472">Membrane</keyword>
<accession>S4Y1L0</accession>
<dbReference type="PANTHER" id="PTHR43568:SF1">
    <property type="entry name" value="P PROTEIN"/>
    <property type="match status" value="1"/>
</dbReference>
<feature type="transmembrane region" description="Helical" evidence="6">
    <location>
        <begin position="213"/>
        <end position="235"/>
    </location>
</feature>
<dbReference type="InterPro" id="IPR004680">
    <property type="entry name" value="Cit_transptr-like_dom"/>
</dbReference>
<evidence type="ECO:0000256" key="5">
    <source>
        <dbReference type="ARBA" id="ARBA00023136"/>
    </source>
</evidence>
<dbReference type="eggNOG" id="COG1055">
    <property type="taxonomic scope" value="Bacteria"/>
</dbReference>
<name>S4Y1L0_SORCE</name>
<feature type="domain" description="Citrate transporter-like" evidence="7">
    <location>
        <begin position="65"/>
        <end position="397"/>
    </location>
</feature>
<protein>
    <submittedName>
        <fullName evidence="8">Permease</fullName>
    </submittedName>
</protein>
<organism evidence="8 9">
    <name type="scientific">Sorangium cellulosum So0157-2</name>
    <dbReference type="NCBI Taxonomy" id="1254432"/>
    <lineage>
        <taxon>Bacteria</taxon>
        <taxon>Pseudomonadati</taxon>
        <taxon>Myxococcota</taxon>
        <taxon>Polyangia</taxon>
        <taxon>Polyangiales</taxon>
        <taxon>Polyangiaceae</taxon>
        <taxon>Sorangium</taxon>
    </lineage>
</organism>
<dbReference type="GO" id="GO:0055085">
    <property type="term" value="P:transmembrane transport"/>
    <property type="evidence" value="ECO:0007669"/>
    <property type="project" value="InterPro"/>
</dbReference>
<feature type="transmembrane region" description="Helical" evidence="6">
    <location>
        <begin position="93"/>
        <end position="113"/>
    </location>
</feature>
<proteinExistence type="predicted"/>
<comment type="subcellular location">
    <subcellularLocation>
        <location evidence="1">Membrane</location>
        <topology evidence="1">Multi-pass membrane protein</topology>
    </subcellularLocation>
</comment>
<dbReference type="STRING" id="1254432.SCE1572_30135"/>
<feature type="transmembrane region" description="Helical" evidence="6">
    <location>
        <begin position="401"/>
        <end position="421"/>
    </location>
</feature>
<dbReference type="Pfam" id="PF03600">
    <property type="entry name" value="CitMHS"/>
    <property type="match status" value="1"/>
</dbReference>
<evidence type="ECO:0000256" key="1">
    <source>
        <dbReference type="ARBA" id="ARBA00004141"/>
    </source>
</evidence>
<feature type="transmembrane region" description="Helical" evidence="6">
    <location>
        <begin position="292"/>
        <end position="309"/>
    </location>
</feature>
<dbReference type="EMBL" id="CP003969">
    <property type="protein sequence ID" value="AGP38371.1"/>
    <property type="molecule type" value="Genomic_DNA"/>
</dbReference>
<feature type="transmembrane region" description="Helical" evidence="6">
    <location>
        <begin position="321"/>
        <end position="340"/>
    </location>
</feature>
<keyword evidence="2" id="KW-0813">Transport</keyword>
<dbReference type="PATRIC" id="fig|1254432.3.peg.6804"/>
<evidence type="ECO:0000256" key="6">
    <source>
        <dbReference type="SAM" id="Phobius"/>
    </source>
</evidence>
<evidence type="ECO:0000313" key="8">
    <source>
        <dbReference type="EMBL" id="AGP38371.1"/>
    </source>
</evidence>
<dbReference type="HOGENOM" id="CLU_570956_0_0_7"/>
<feature type="transmembrane region" description="Helical" evidence="6">
    <location>
        <begin position="34"/>
        <end position="55"/>
    </location>
</feature>
<keyword evidence="3 6" id="KW-0812">Transmembrane</keyword>
<dbReference type="Proteomes" id="UP000014803">
    <property type="component" value="Chromosome"/>
</dbReference>
<feature type="transmembrane region" description="Helical" evidence="6">
    <location>
        <begin position="133"/>
        <end position="163"/>
    </location>
</feature>
<gene>
    <name evidence="8" type="ORF">SCE1572_30135</name>
</gene>
<evidence type="ECO:0000256" key="3">
    <source>
        <dbReference type="ARBA" id="ARBA00022692"/>
    </source>
</evidence>
<reference evidence="8 9" key="1">
    <citation type="journal article" date="2013" name="Sci. Rep.">
        <title>Extraordinary expansion of a Sorangium cellulosum genome from an alkaline milieu.</title>
        <authorList>
            <person name="Han K."/>
            <person name="Li Z.F."/>
            <person name="Peng R."/>
            <person name="Zhu L.P."/>
            <person name="Zhou T."/>
            <person name="Wang L.G."/>
            <person name="Li S.G."/>
            <person name="Zhang X.B."/>
            <person name="Hu W."/>
            <person name="Wu Z.H."/>
            <person name="Qin N."/>
            <person name="Li Y.Z."/>
        </authorList>
    </citation>
    <scope>NUCLEOTIDE SEQUENCE [LARGE SCALE GENOMIC DNA]</scope>
    <source>
        <strain evidence="8 9">So0157-2</strain>
    </source>
</reference>
<feature type="transmembrane region" description="Helical" evidence="6">
    <location>
        <begin position="61"/>
        <end position="81"/>
    </location>
</feature>
<dbReference type="KEGG" id="scu:SCE1572_30135"/>
<evidence type="ECO:0000256" key="4">
    <source>
        <dbReference type="ARBA" id="ARBA00022989"/>
    </source>
</evidence>
<feature type="transmembrane region" description="Helical" evidence="6">
    <location>
        <begin position="268"/>
        <end position="286"/>
    </location>
</feature>
<feature type="transmembrane region" description="Helical" evidence="6">
    <location>
        <begin position="175"/>
        <end position="193"/>
    </location>
</feature>
<keyword evidence="4 6" id="KW-1133">Transmembrane helix</keyword>
<feature type="transmembrane region" description="Helical" evidence="6">
    <location>
        <begin position="451"/>
        <end position="476"/>
    </location>
</feature>
<dbReference type="InterPro" id="IPR051475">
    <property type="entry name" value="Diverse_Ion_Transporter"/>
</dbReference>
<evidence type="ECO:0000313" key="9">
    <source>
        <dbReference type="Proteomes" id="UP000014803"/>
    </source>
</evidence>
<feature type="transmembrane region" description="Helical" evidence="6">
    <location>
        <begin position="360"/>
        <end position="380"/>
    </location>
</feature>
<dbReference type="GO" id="GO:0016020">
    <property type="term" value="C:membrane"/>
    <property type="evidence" value="ECO:0007669"/>
    <property type="project" value="UniProtKB-SubCell"/>
</dbReference>
<sequence length="478" mass="50042">MPRAAAPARARGRRGRHVASRARARARAHARGDVTAPQAALLVVLLGALLLQALLPSRRVLIVTGGAALASLASTLLGVATTQRLLAEVPWDVLVILVTLGLLSQLLAASRLFDRLAVAATRLSGAEPFRVLLVFSIAMYLVSGVVNNLTALVLVLPVLHVLLKLMGTRQRYVSWLLGLLLVACNLGGAATPIGDFPAILLLGRGSMTFGGYLSRAAPATLFALAVLLLVVGAVVRPAAGVPRDPVSARLTRAAMEALHRRVRADRRLLVPAAASLAAMVVAWLFLPAELGVGPELVCWLGTGAALLMARRLGERLARTGLDIEAVLFLLSLFVMVAAVRRTGLFEEVSRSLERLPVAPSLQLVAFLVLAGVLTGLFSAGPSMAALLDVAESLAERLPGPAVYVGLALSVCAGSSLFLTAATSGPLAQALTERADLRDLDGKPIRFGFFDFLPAGLLSFAVIQAVAIAYALLAVWAGR</sequence>